<dbReference type="PANTHER" id="PTHR13832">
    <property type="entry name" value="PROTEIN PHOSPHATASE 2C"/>
    <property type="match status" value="1"/>
</dbReference>
<dbReference type="PROSITE" id="PS51746">
    <property type="entry name" value="PPM_2"/>
    <property type="match status" value="1"/>
</dbReference>
<organism evidence="2 3">
    <name type="scientific">Allofournierella massiliensis</name>
    <dbReference type="NCBI Taxonomy" id="1650663"/>
    <lineage>
        <taxon>Bacteria</taxon>
        <taxon>Bacillati</taxon>
        <taxon>Bacillota</taxon>
        <taxon>Clostridia</taxon>
        <taxon>Eubacteriales</taxon>
        <taxon>Oscillospiraceae</taxon>
        <taxon>Allofournierella</taxon>
    </lineage>
</organism>
<dbReference type="AlphaFoldDB" id="A0A4R1QY04"/>
<dbReference type="SUPFAM" id="SSF81606">
    <property type="entry name" value="PP2C-like"/>
    <property type="match status" value="1"/>
</dbReference>
<evidence type="ECO:0000259" key="1">
    <source>
        <dbReference type="PROSITE" id="PS51746"/>
    </source>
</evidence>
<dbReference type="GeneID" id="97380861"/>
<dbReference type="NCBIfam" id="NF033484">
    <property type="entry name" value="Stp1_PP2C_phos"/>
    <property type="match status" value="1"/>
</dbReference>
<sequence length="246" mass="26605">MKLAGKTDIGSCRSENQDNYRAARLPDDTVWAVVCDGMGGAASGQLAAQIATDTMESCFESGLKNLPKGQERAFLMHCVTQANRAIYDQAQAHPENKGMGTTAVCCLVRHDTLHVAHVGDSRAYLCREGQISQLTRDHSMVQELVEAGRLTTEEAENYPHKNLITKALGVEPGVRADYSSMPAQPGDVILMCSDGLSGVVPDGQLLAIIQHNPFFTVPRRLVEQALQAGGQDNITALLIEVEQTED</sequence>
<gene>
    <name evidence="2" type="ORF">EDD77_11059</name>
</gene>
<dbReference type="Proteomes" id="UP000295184">
    <property type="component" value="Unassembled WGS sequence"/>
</dbReference>
<feature type="domain" description="PPM-type phosphatase" evidence="1">
    <location>
        <begin position="1"/>
        <end position="241"/>
    </location>
</feature>
<accession>A0A4R1QY04</accession>
<dbReference type="RefSeq" id="WP_058965136.1">
    <property type="nucleotide sequence ID" value="NZ_CABKVM010000017.1"/>
</dbReference>
<protein>
    <submittedName>
        <fullName evidence="2">Protein phosphatase</fullName>
    </submittedName>
</protein>
<dbReference type="Gene3D" id="3.60.40.10">
    <property type="entry name" value="PPM-type phosphatase domain"/>
    <property type="match status" value="1"/>
</dbReference>
<dbReference type="SMART" id="SM00331">
    <property type="entry name" value="PP2C_SIG"/>
    <property type="match status" value="1"/>
</dbReference>
<dbReference type="CDD" id="cd00143">
    <property type="entry name" value="PP2Cc"/>
    <property type="match status" value="1"/>
</dbReference>
<comment type="caution">
    <text evidence="2">The sequence shown here is derived from an EMBL/GenBank/DDBJ whole genome shotgun (WGS) entry which is preliminary data.</text>
</comment>
<dbReference type="PANTHER" id="PTHR13832:SF827">
    <property type="entry name" value="PROTEIN PHOSPHATASE 1L"/>
    <property type="match status" value="1"/>
</dbReference>
<evidence type="ECO:0000313" key="2">
    <source>
        <dbReference type="EMBL" id="TCL57384.1"/>
    </source>
</evidence>
<dbReference type="InterPro" id="IPR015655">
    <property type="entry name" value="PP2C"/>
</dbReference>
<evidence type="ECO:0000313" key="3">
    <source>
        <dbReference type="Proteomes" id="UP000295184"/>
    </source>
</evidence>
<dbReference type="OrthoDB" id="9801841at2"/>
<dbReference type="GO" id="GO:0004722">
    <property type="term" value="F:protein serine/threonine phosphatase activity"/>
    <property type="evidence" value="ECO:0007669"/>
    <property type="project" value="InterPro"/>
</dbReference>
<dbReference type="Pfam" id="PF13672">
    <property type="entry name" value="PP2C_2"/>
    <property type="match status" value="1"/>
</dbReference>
<name>A0A4R1QY04_9FIRM</name>
<dbReference type="SMART" id="SM00332">
    <property type="entry name" value="PP2Cc"/>
    <property type="match status" value="1"/>
</dbReference>
<reference evidence="2 3" key="1">
    <citation type="submission" date="2019-03" db="EMBL/GenBank/DDBJ databases">
        <title>Genomic Encyclopedia of Type Strains, Phase IV (KMG-IV): sequencing the most valuable type-strain genomes for metagenomic binning, comparative biology and taxonomic classification.</title>
        <authorList>
            <person name="Goeker M."/>
        </authorList>
    </citation>
    <scope>NUCLEOTIDE SEQUENCE [LARGE SCALE GENOMIC DNA]</scope>
    <source>
        <strain evidence="2 3">DSM 100451</strain>
    </source>
</reference>
<dbReference type="STRING" id="1650663.GCA_001486665_02106"/>
<dbReference type="InterPro" id="IPR001932">
    <property type="entry name" value="PPM-type_phosphatase-like_dom"/>
</dbReference>
<proteinExistence type="predicted"/>
<dbReference type="InterPro" id="IPR036457">
    <property type="entry name" value="PPM-type-like_dom_sf"/>
</dbReference>
<dbReference type="EMBL" id="SLUM01000010">
    <property type="protein sequence ID" value="TCL57384.1"/>
    <property type="molecule type" value="Genomic_DNA"/>
</dbReference>